<comment type="caution">
    <text evidence="1">The sequence shown here is derived from an EMBL/GenBank/DDBJ whole genome shotgun (WGS) entry which is preliminary data.</text>
</comment>
<proteinExistence type="predicted"/>
<evidence type="ECO:0000313" key="2">
    <source>
        <dbReference type="Proteomes" id="UP000016504"/>
    </source>
</evidence>
<gene>
    <name evidence="1" type="ORF">O204_05655</name>
</gene>
<evidence type="ECO:0000313" key="1">
    <source>
        <dbReference type="EMBL" id="ERH56548.1"/>
    </source>
</evidence>
<dbReference type="EMBL" id="AVQG01000023">
    <property type="protein sequence ID" value="ERH56548.1"/>
    <property type="molecule type" value="Genomic_DNA"/>
</dbReference>
<dbReference type="AlphaFoldDB" id="U1UJR6"/>
<dbReference type="Proteomes" id="UP000016504">
    <property type="component" value="Unassembled WGS sequence"/>
</dbReference>
<organism evidence="1 2">
    <name type="scientific">Pseudomonas simiae</name>
    <dbReference type="NCBI Taxonomy" id="321846"/>
    <lineage>
        <taxon>Bacteria</taxon>
        <taxon>Pseudomonadati</taxon>
        <taxon>Pseudomonadota</taxon>
        <taxon>Gammaproteobacteria</taxon>
        <taxon>Pseudomonadales</taxon>
        <taxon>Pseudomonadaceae</taxon>
        <taxon>Pseudomonas</taxon>
    </lineage>
</organism>
<protein>
    <submittedName>
        <fullName evidence="1">Uncharacterized protein</fullName>
    </submittedName>
</protein>
<reference evidence="1 2" key="1">
    <citation type="submission" date="2013-08" db="EMBL/GenBank/DDBJ databases">
        <title>Biodegradation of aromatic compounds in biofilm forming Pseudomonas isolated from sewage sludge.</title>
        <authorList>
            <person name="Qureshi A."/>
            <person name="Ghosh S."/>
            <person name="Khardenavis A.A."/>
            <person name="Kapley A."/>
            <person name="Purohit H.J."/>
        </authorList>
    </citation>
    <scope>NUCLEOTIDE SEQUENCE [LARGE SCALE GENOMIC DNA]</scope>
    <source>
        <strain evidence="1 2">EGD-AQ6</strain>
    </source>
</reference>
<name>U1UJR6_9PSED</name>
<sequence>MLSFSLKLPHVGTHLNFLGVIHLCLLHQTVNECLIFNFVLPDDLNLLFLLFLDFIEIYRRNIQFVIKIIITFIDAQKLSPESLLYAPKEFGYVFCELIRVIIKVFR</sequence>
<accession>U1UJR6</accession>